<reference evidence="2" key="1">
    <citation type="journal article" date="2023" name="Mol. Phylogenet. Evol.">
        <title>Genome-scale phylogeny and comparative genomics of the fungal order Sordariales.</title>
        <authorList>
            <person name="Hensen N."/>
            <person name="Bonometti L."/>
            <person name="Westerberg I."/>
            <person name="Brannstrom I.O."/>
            <person name="Guillou S."/>
            <person name="Cros-Aarteil S."/>
            <person name="Calhoun S."/>
            <person name="Haridas S."/>
            <person name="Kuo A."/>
            <person name="Mondo S."/>
            <person name="Pangilinan J."/>
            <person name="Riley R."/>
            <person name="LaButti K."/>
            <person name="Andreopoulos B."/>
            <person name="Lipzen A."/>
            <person name="Chen C."/>
            <person name="Yan M."/>
            <person name="Daum C."/>
            <person name="Ng V."/>
            <person name="Clum A."/>
            <person name="Steindorff A."/>
            <person name="Ohm R.A."/>
            <person name="Martin F."/>
            <person name="Silar P."/>
            <person name="Natvig D.O."/>
            <person name="Lalanne C."/>
            <person name="Gautier V."/>
            <person name="Ament-Velasquez S.L."/>
            <person name="Kruys A."/>
            <person name="Hutchinson M.I."/>
            <person name="Powell A.J."/>
            <person name="Barry K."/>
            <person name="Miller A.N."/>
            <person name="Grigoriev I.V."/>
            <person name="Debuchy R."/>
            <person name="Gladieux P."/>
            <person name="Hiltunen Thoren M."/>
            <person name="Johannesson H."/>
        </authorList>
    </citation>
    <scope>NUCLEOTIDE SEQUENCE</scope>
    <source>
        <strain evidence="2">SMH4131-1</strain>
    </source>
</reference>
<name>A0AAE0M903_9PEZI</name>
<dbReference type="Proteomes" id="UP001286456">
    <property type="component" value="Unassembled WGS sequence"/>
</dbReference>
<keyword evidence="1" id="KW-0472">Membrane</keyword>
<feature type="transmembrane region" description="Helical" evidence="1">
    <location>
        <begin position="148"/>
        <end position="166"/>
    </location>
</feature>
<protein>
    <submittedName>
        <fullName evidence="2">Uncharacterized protein</fullName>
    </submittedName>
</protein>
<accession>A0AAE0M903</accession>
<dbReference type="EMBL" id="JAUEPO010000004">
    <property type="protein sequence ID" value="KAK3323345.1"/>
    <property type="molecule type" value="Genomic_DNA"/>
</dbReference>
<sequence>MGQADCFHGWSYGPTVSAMRLLKCLQPGIYPTERSRCVQSLIILFVTDEVLLVFSGCKQCSSVPIYGDLNYYLLLSIFLRKNKIWRFYLQRWMLYLWWRREPGSRSSKFYPFFPYVGWLAVTIARCPIPSLPVEMSSPEAPDRSLFAGWAYGLAQAGSFCLLFLLFHREKDPNVPTKELQTILPDAHQEKQPNQPTGVSAPRQQFPVLELHRRGLAGSDHYRRERSTLVVSKEKKVWHFISVFSAVPSVGVGWSLYKKK</sequence>
<feature type="transmembrane region" description="Helical" evidence="1">
    <location>
        <begin position="236"/>
        <end position="256"/>
    </location>
</feature>
<reference evidence="2" key="2">
    <citation type="submission" date="2023-06" db="EMBL/GenBank/DDBJ databases">
        <authorList>
            <consortium name="Lawrence Berkeley National Laboratory"/>
            <person name="Haridas S."/>
            <person name="Hensen N."/>
            <person name="Bonometti L."/>
            <person name="Westerberg I."/>
            <person name="Brannstrom I.O."/>
            <person name="Guillou S."/>
            <person name="Cros-Aarteil S."/>
            <person name="Calhoun S."/>
            <person name="Kuo A."/>
            <person name="Mondo S."/>
            <person name="Pangilinan J."/>
            <person name="Riley R."/>
            <person name="Labutti K."/>
            <person name="Andreopoulos B."/>
            <person name="Lipzen A."/>
            <person name="Chen C."/>
            <person name="Yanf M."/>
            <person name="Daum C."/>
            <person name="Ng V."/>
            <person name="Clum A."/>
            <person name="Steindorff A."/>
            <person name="Ohm R."/>
            <person name="Martin F."/>
            <person name="Silar P."/>
            <person name="Natvig D."/>
            <person name="Lalanne C."/>
            <person name="Gautier V."/>
            <person name="Ament-Velasquez S.L."/>
            <person name="Kruys A."/>
            <person name="Hutchinson M.I."/>
            <person name="Powell A.J."/>
            <person name="Barry K."/>
            <person name="Miller A.N."/>
            <person name="Grigoriev I.V."/>
            <person name="Debuchy R."/>
            <person name="Gladieux P."/>
            <person name="Thoren M.H."/>
            <person name="Johannesson H."/>
        </authorList>
    </citation>
    <scope>NUCLEOTIDE SEQUENCE</scope>
    <source>
        <strain evidence="2">SMH4131-1</strain>
    </source>
</reference>
<dbReference type="AlphaFoldDB" id="A0AAE0M903"/>
<proteinExistence type="predicted"/>
<organism evidence="2 3">
    <name type="scientific">Cercophora scortea</name>
    <dbReference type="NCBI Taxonomy" id="314031"/>
    <lineage>
        <taxon>Eukaryota</taxon>
        <taxon>Fungi</taxon>
        <taxon>Dikarya</taxon>
        <taxon>Ascomycota</taxon>
        <taxon>Pezizomycotina</taxon>
        <taxon>Sordariomycetes</taxon>
        <taxon>Sordariomycetidae</taxon>
        <taxon>Sordariales</taxon>
        <taxon>Lasiosphaeriaceae</taxon>
        <taxon>Cercophora</taxon>
    </lineage>
</organism>
<gene>
    <name evidence="2" type="ORF">B0T19DRAFT_201858</name>
</gene>
<comment type="caution">
    <text evidence="2">The sequence shown here is derived from an EMBL/GenBank/DDBJ whole genome shotgun (WGS) entry which is preliminary data.</text>
</comment>
<keyword evidence="1" id="KW-1133">Transmembrane helix</keyword>
<keyword evidence="1" id="KW-0812">Transmembrane</keyword>
<evidence type="ECO:0000313" key="2">
    <source>
        <dbReference type="EMBL" id="KAK3323345.1"/>
    </source>
</evidence>
<evidence type="ECO:0000313" key="3">
    <source>
        <dbReference type="Proteomes" id="UP001286456"/>
    </source>
</evidence>
<evidence type="ECO:0000256" key="1">
    <source>
        <dbReference type="SAM" id="Phobius"/>
    </source>
</evidence>
<keyword evidence="3" id="KW-1185">Reference proteome</keyword>